<evidence type="ECO:0000313" key="11">
    <source>
        <dbReference type="EMBL" id="AEW06661.1"/>
    </source>
</evidence>
<keyword evidence="4 8" id="KW-0058">Aromatic hydrocarbons catabolism</keyword>
<proteinExistence type="inferred from homology"/>
<evidence type="ECO:0000256" key="4">
    <source>
        <dbReference type="ARBA" id="ARBA00022797"/>
    </source>
</evidence>
<feature type="domain" description="VOC" evidence="10">
    <location>
        <begin position="9"/>
        <end position="122"/>
    </location>
</feature>
<evidence type="ECO:0000256" key="2">
    <source>
        <dbReference type="ARBA" id="ARBA00008784"/>
    </source>
</evidence>
<dbReference type="EMBL" id="CP003179">
    <property type="protein sequence ID" value="AEW06661.1"/>
    <property type="molecule type" value="Genomic_DNA"/>
</dbReference>
<accession>G8TSG9</accession>
<dbReference type="Proteomes" id="UP000005439">
    <property type="component" value="Chromosome"/>
</dbReference>
<gene>
    <name evidence="11" type="ordered locus">Sulac_3215</name>
</gene>
<evidence type="ECO:0000259" key="10">
    <source>
        <dbReference type="PROSITE" id="PS51819"/>
    </source>
</evidence>
<feature type="region of interest" description="Disordered" evidence="9">
    <location>
        <begin position="311"/>
        <end position="330"/>
    </location>
</feature>
<dbReference type="PANTHER" id="PTHR21366">
    <property type="entry name" value="GLYOXALASE FAMILY PROTEIN"/>
    <property type="match status" value="1"/>
</dbReference>
<dbReference type="InterPro" id="IPR029068">
    <property type="entry name" value="Glyas_Bleomycin-R_OHBP_Dase"/>
</dbReference>
<dbReference type="InterPro" id="IPR037523">
    <property type="entry name" value="VOC_core"/>
</dbReference>
<comment type="similarity">
    <text evidence="2 8">Belongs to the extradiol ring-cleavage dioxygenase family.</text>
</comment>
<dbReference type="PROSITE" id="PS00082">
    <property type="entry name" value="EXTRADIOL_DIOXYGENAS"/>
    <property type="match status" value="1"/>
</dbReference>
<dbReference type="GO" id="GO:0008198">
    <property type="term" value="F:ferrous iron binding"/>
    <property type="evidence" value="ECO:0007669"/>
    <property type="project" value="InterPro"/>
</dbReference>
<evidence type="ECO:0000256" key="7">
    <source>
        <dbReference type="ARBA" id="ARBA00023004"/>
    </source>
</evidence>
<dbReference type="GO" id="GO:0018577">
    <property type="term" value="F:catechol 2,3-dioxygenase activity"/>
    <property type="evidence" value="ECO:0007669"/>
    <property type="project" value="UniProtKB-EC"/>
</dbReference>
<keyword evidence="5 8" id="KW-0223">Dioxygenase</keyword>
<reference evidence="12" key="1">
    <citation type="submission" date="2011-12" db="EMBL/GenBank/DDBJ databases">
        <title>The complete genome of chromosome of Sulfobacillus acidophilus DSM 10332.</title>
        <authorList>
            <person name="Lucas S."/>
            <person name="Han J."/>
            <person name="Lapidus A."/>
            <person name="Bruce D."/>
            <person name="Goodwin L."/>
            <person name="Pitluck S."/>
            <person name="Peters L."/>
            <person name="Kyrpides N."/>
            <person name="Mavromatis K."/>
            <person name="Ivanova N."/>
            <person name="Mikhailova N."/>
            <person name="Chertkov O."/>
            <person name="Saunders E."/>
            <person name="Detter J.C."/>
            <person name="Tapia R."/>
            <person name="Han C."/>
            <person name="Land M."/>
            <person name="Hauser L."/>
            <person name="Markowitz V."/>
            <person name="Cheng J.-F."/>
            <person name="Hugenholtz P."/>
            <person name="Woyke T."/>
            <person name="Wu D."/>
            <person name="Pukall R."/>
            <person name="Gehrich-Schroeter G."/>
            <person name="Schneider S."/>
            <person name="Klenk H.-P."/>
            <person name="Eisen J.A."/>
        </authorList>
    </citation>
    <scope>NUCLEOTIDE SEQUENCE [LARGE SCALE GENOMIC DNA]</scope>
    <source>
        <strain evidence="12">ATCC 700253 / DSM 10332 / NAL</strain>
    </source>
</reference>
<dbReference type="HOGENOM" id="CLU_052361_3_0_9"/>
<dbReference type="Gene3D" id="3.10.180.10">
    <property type="entry name" value="2,3-Dihydroxybiphenyl 1,2-Dioxygenase, domain 1"/>
    <property type="match status" value="2"/>
</dbReference>
<feature type="domain" description="VOC" evidence="10">
    <location>
        <begin position="143"/>
        <end position="266"/>
    </location>
</feature>
<sequence length="330" mass="38026">MGEAFNILRTHHVEYRVTDLEKAYRFYVEAVGFTVTDQDDRHLFLRGLEDRTHHNLVLTRADTPGVAHVGFRVASPEDLEALADYFVGLGLRTHWVDGEEPGIGRALRTVDPFGFPIEFFYQVDSVPWMLQQFDHYHGAEVMRLDHVNYITPHIQDAAAWYQTHLGFRLSEYTVSVDNGQDRIWGAWLHRKQTSHDVAISNGHGPRFHHASFIASSKDKILDVADRLAAMGYVDNMERGPGRHGTTNAFFLYLRDPDGNRIELFTGDYLLIDPDWQPIRWDLNHPQRQTFWGAPAPKRWFDEAMVAYDWSGRPQPTEAPTLPDRPAFLDD</sequence>
<dbReference type="PATRIC" id="fig|679936.5.peg.3324"/>
<keyword evidence="7 8" id="KW-0408">Iron</keyword>
<comment type="cofactor">
    <cofactor evidence="1 8">
        <name>Fe(2+)</name>
        <dbReference type="ChEBI" id="CHEBI:29033"/>
    </cofactor>
</comment>
<dbReference type="InterPro" id="IPR011981">
    <property type="entry name" value="DHPA_dOase_Mn/Fe"/>
</dbReference>
<evidence type="ECO:0000256" key="5">
    <source>
        <dbReference type="ARBA" id="ARBA00022964"/>
    </source>
</evidence>
<keyword evidence="6 8" id="KW-0560">Oxidoreductase</keyword>
<dbReference type="AlphaFoldDB" id="G8TSG9"/>
<evidence type="ECO:0000256" key="6">
    <source>
        <dbReference type="ARBA" id="ARBA00023002"/>
    </source>
</evidence>
<keyword evidence="12" id="KW-1185">Reference proteome</keyword>
<organism evidence="11 12">
    <name type="scientific">Sulfobacillus acidophilus (strain ATCC 700253 / DSM 10332 / NAL)</name>
    <dbReference type="NCBI Taxonomy" id="679936"/>
    <lineage>
        <taxon>Bacteria</taxon>
        <taxon>Bacillati</taxon>
        <taxon>Bacillota</taxon>
        <taxon>Clostridia</taxon>
        <taxon>Eubacteriales</taxon>
        <taxon>Clostridiales Family XVII. Incertae Sedis</taxon>
        <taxon>Sulfobacillus</taxon>
    </lineage>
</organism>
<keyword evidence="3" id="KW-0479">Metal-binding</keyword>
<dbReference type="InterPro" id="IPR050383">
    <property type="entry name" value="GlyoxalaseI/FosfomycinResist"/>
</dbReference>
<dbReference type="NCBIfam" id="TIGR02295">
    <property type="entry name" value="HpaD"/>
    <property type="match status" value="1"/>
</dbReference>
<dbReference type="EC" id="1.13.11.2" evidence="11"/>
<dbReference type="SUPFAM" id="SSF54593">
    <property type="entry name" value="Glyoxalase/Bleomycin resistance protein/Dihydroxybiphenyl dioxygenase"/>
    <property type="match status" value="1"/>
</dbReference>
<evidence type="ECO:0000313" key="12">
    <source>
        <dbReference type="Proteomes" id="UP000005439"/>
    </source>
</evidence>
<evidence type="ECO:0000256" key="1">
    <source>
        <dbReference type="ARBA" id="ARBA00001954"/>
    </source>
</evidence>
<dbReference type="KEGG" id="sap:Sulac_3215"/>
<evidence type="ECO:0000256" key="3">
    <source>
        <dbReference type="ARBA" id="ARBA00022723"/>
    </source>
</evidence>
<reference evidence="11 12" key="2">
    <citation type="journal article" date="2012" name="Stand. Genomic Sci.">
        <title>Complete genome sequence of the moderately thermophilic mineral-sulfide-oxidizing firmicute Sulfobacillus acidophilus type strain (NAL(T)).</title>
        <authorList>
            <person name="Anderson I."/>
            <person name="Chertkov O."/>
            <person name="Chen A."/>
            <person name="Saunders E."/>
            <person name="Lapidus A."/>
            <person name="Nolan M."/>
            <person name="Lucas S."/>
            <person name="Hammon N."/>
            <person name="Deshpande S."/>
            <person name="Cheng J.F."/>
            <person name="Han C."/>
            <person name="Tapia R."/>
            <person name="Goodwin L.A."/>
            <person name="Pitluck S."/>
            <person name="Liolios K."/>
            <person name="Pagani I."/>
            <person name="Ivanova N."/>
            <person name="Mikhailova N."/>
            <person name="Pati A."/>
            <person name="Palaniappan K."/>
            <person name="Land M."/>
            <person name="Pan C."/>
            <person name="Rohde M."/>
            <person name="Pukall R."/>
            <person name="Goker M."/>
            <person name="Detter J.C."/>
            <person name="Woyke T."/>
            <person name="Bristow J."/>
            <person name="Eisen J.A."/>
            <person name="Markowitz V."/>
            <person name="Hugenholtz P."/>
            <person name="Kyrpides N.C."/>
            <person name="Klenk H.P."/>
            <person name="Mavromatis K."/>
        </authorList>
    </citation>
    <scope>NUCLEOTIDE SEQUENCE [LARGE SCALE GENOMIC DNA]</scope>
    <source>
        <strain evidence="12">ATCC 700253 / DSM 10332 / NAL</strain>
    </source>
</reference>
<name>G8TSG9_SULAD</name>
<protein>
    <submittedName>
        <fullName evidence="11">3,4-dihydroxyphenylacetate 2,3-dioxygenase</fullName>
        <ecNumber evidence="11">1.13.11.2</ecNumber>
    </submittedName>
</protein>
<dbReference type="Pfam" id="PF00903">
    <property type="entry name" value="Glyoxalase"/>
    <property type="match status" value="2"/>
</dbReference>
<dbReference type="InterPro" id="IPR000486">
    <property type="entry name" value="Xdiol_ring_cleave_dOase_1/2"/>
</dbReference>
<dbReference type="InterPro" id="IPR004360">
    <property type="entry name" value="Glyas_Fos-R_dOase_dom"/>
</dbReference>
<dbReference type="PROSITE" id="PS51819">
    <property type="entry name" value="VOC"/>
    <property type="match status" value="2"/>
</dbReference>
<dbReference type="STRING" id="679936.Sulac_3215"/>
<evidence type="ECO:0000256" key="9">
    <source>
        <dbReference type="SAM" id="MobiDB-lite"/>
    </source>
</evidence>
<evidence type="ECO:0000256" key="8">
    <source>
        <dbReference type="RuleBase" id="RU000683"/>
    </source>
</evidence>